<reference evidence="13" key="1">
    <citation type="submission" date="2023-07" db="EMBL/GenBank/DDBJ databases">
        <title>Chromosome-level genome assembly of Artemia franciscana.</title>
        <authorList>
            <person name="Jo E."/>
        </authorList>
    </citation>
    <scope>NUCLEOTIDE SEQUENCE</scope>
    <source>
        <tissue evidence="13">Whole body</tissue>
    </source>
</reference>
<evidence type="ECO:0000256" key="11">
    <source>
        <dbReference type="PIRSR" id="PIRSR006621-2"/>
    </source>
</evidence>
<dbReference type="EMBL" id="JAVRJZ010000003">
    <property type="protein sequence ID" value="KAK2724289.1"/>
    <property type="molecule type" value="Genomic_DNA"/>
</dbReference>
<dbReference type="InterPro" id="IPR013785">
    <property type="entry name" value="Aldolase_TIM"/>
</dbReference>
<evidence type="ECO:0000313" key="13">
    <source>
        <dbReference type="EMBL" id="KAK2724289.1"/>
    </source>
</evidence>
<dbReference type="GO" id="GO:0006397">
    <property type="term" value="P:mRNA processing"/>
    <property type="evidence" value="ECO:0007669"/>
    <property type="project" value="UniProtKB-KW"/>
</dbReference>
<dbReference type="InterPro" id="IPR035587">
    <property type="entry name" value="DUS-like_FMN-bd"/>
</dbReference>
<sequence>MSVIKILENEHVTKICAPMVRYSNPYHCRLPFRQLVREFGTDITFTPMIIAEGFVQSEAARDNEFQTDEEDGPLIVQFAAKDPVIFSEASLLVYGKCAGVDINCGCPQRWAMEEGYGSHLIKKPELVAEMVSSAKRRITDPDFTISTKIRLLDDLRETVDLCRQIEAAGADFITVHGRTPKQRSEPVDLEAIKIIKESLNIPVIANGDIYTIDDAERVGEITKVDGVMSARGMLENPAMFFGYAKTPRECVKRYIEIAQLKEPRFMTFHHHLVFMLEKSLPKPKRKVFNNLRNKEAVLEFLSEHYFAQDELPRSEGPCS</sequence>
<proteinExistence type="inferred from homology"/>
<dbReference type="GO" id="GO:0050660">
    <property type="term" value="F:flavin adenine dinucleotide binding"/>
    <property type="evidence" value="ECO:0007669"/>
    <property type="project" value="InterPro"/>
</dbReference>
<evidence type="ECO:0000256" key="10">
    <source>
        <dbReference type="PIRSR" id="PIRSR006621-1"/>
    </source>
</evidence>
<dbReference type="CDD" id="cd02801">
    <property type="entry name" value="DUS_like_FMN"/>
    <property type="match status" value="1"/>
</dbReference>
<feature type="binding site" evidence="11">
    <location>
        <position position="176"/>
    </location>
    <ligand>
        <name>FMN</name>
        <dbReference type="ChEBI" id="CHEBI:58210"/>
    </ligand>
</feature>
<keyword evidence="8" id="KW-0520">NAD</keyword>
<keyword evidence="3 9" id="KW-0288">FMN</keyword>
<dbReference type="Gene3D" id="3.20.20.70">
    <property type="entry name" value="Aldolase class I"/>
    <property type="match status" value="1"/>
</dbReference>
<evidence type="ECO:0000256" key="5">
    <source>
        <dbReference type="ARBA" id="ARBA00022694"/>
    </source>
</evidence>
<evidence type="ECO:0000256" key="3">
    <source>
        <dbReference type="ARBA" id="ARBA00022643"/>
    </source>
</evidence>
<feature type="active site" description="Proton donor" evidence="10">
    <location>
        <position position="106"/>
    </location>
</feature>
<evidence type="ECO:0000256" key="6">
    <source>
        <dbReference type="ARBA" id="ARBA00022857"/>
    </source>
</evidence>
<keyword evidence="2 9" id="KW-0285">Flavoprotein</keyword>
<evidence type="ECO:0000256" key="7">
    <source>
        <dbReference type="ARBA" id="ARBA00023002"/>
    </source>
</evidence>
<keyword evidence="5 9" id="KW-0819">tRNA processing</keyword>
<feature type="binding site" evidence="11">
    <location>
        <position position="77"/>
    </location>
    <ligand>
        <name>FMN</name>
        <dbReference type="ChEBI" id="CHEBI:58210"/>
    </ligand>
</feature>
<accession>A0AA88LF46</accession>
<dbReference type="AlphaFoldDB" id="A0AA88LF46"/>
<keyword evidence="6" id="KW-0521">NADP</keyword>
<evidence type="ECO:0000256" key="8">
    <source>
        <dbReference type="ARBA" id="ARBA00023027"/>
    </source>
</evidence>
<keyword evidence="14" id="KW-1185">Reference proteome</keyword>
<dbReference type="PROSITE" id="PS01136">
    <property type="entry name" value="UPF0034"/>
    <property type="match status" value="1"/>
</dbReference>
<feature type="binding site" evidence="11">
    <location>
        <begin position="230"/>
        <end position="231"/>
    </location>
    <ligand>
        <name>FMN</name>
        <dbReference type="ChEBI" id="CHEBI:58210"/>
    </ligand>
</feature>
<dbReference type="SUPFAM" id="SSF51395">
    <property type="entry name" value="FMN-linked oxidoreductases"/>
    <property type="match status" value="1"/>
</dbReference>
<evidence type="ECO:0000256" key="9">
    <source>
        <dbReference type="PIRNR" id="PIRNR006621"/>
    </source>
</evidence>
<evidence type="ECO:0000256" key="2">
    <source>
        <dbReference type="ARBA" id="ARBA00022630"/>
    </source>
</evidence>
<dbReference type="GO" id="GO:0102267">
    <property type="term" value="F:tRNA-dihydrouridine20b synthase activity"/>
    <property type="evidence" value="ECO:0007669"/>
    <property type="project" value="UniProtKB-ARBA"/>
</dbReference>
<name>A0AA88LF46_ARTSF</name>
<evidence type="ECO:0000259" key="12">
    <source>
        <dbReference type="Pfam" id="PF01207"/>
    </source>
</evidence>
<dbReference type="FunFam" id="3.20.20.70:FF:000159">
    <property type="entry name" value="tRNA-dihydrouridine synthase 4"/>
    <property type="match status" value="1"/>
</dbReference>
<feature type="domain" description="DUS-like FMN-binding" evidence="12">
    <location>
        <begin position="17"/>
        <end position="285"/>
    </location>
</feature>
<dbReference type="GO" id="GO:0102266">
    <property type="term" value="F:tRNA-dihydrouridine20a synthase activity"/>
    <property type="evidence" value="ECO:0007669"/>
    <property type="project" value="UniProtKB-ARBA"/>
</dbReference>
<comment type="similarity">
    <text evidence="9">Belongs to the dus family.</text>
</comment>
<gene>
    <name evidence="13" type="ORF">QYM36_000966</name>
</gene>
<comment type="caution">
    <text evidence="13">The sequence shown here is derived from an EMBL/GenBank/DDBJ whole genome shotgun (WGS) entry which is preliminary data.</text>
</comment>
<dbReference type="EC" id="1.3.1.-" evidence="9"/>
<comment type="cofactor">
    <cofactor evidence="1 9 11">
        <name>FMN</name>
        <dbReference type="ChEBI" id="CHEBI:58210"/>
    </cofactor>
</comment>
<evidence type="ECO:0000313" key="14">
    <source>
        <dbReference type="Proteomes" id="UP001187531"/>
    </source>
</evidence>
<dbReference type="InterPro" id="IPR001269">
    <property type="entry name" value="DUS_fam"/>
</dbReference>
<evidence type="ECO:0000256" key="4">
    <source>
        <dbReference type="ARBA" id="ARBA00022664"/>
    </source>
</evidence>
<keyword evidence="7 9" id="KW-0560">Oxidoreductase</keyword>
<dbReference type="PANTHER" id="PTHR11082:SF31">
    <property type="entry name" value="TRNA-DIHYDROURIDINE(20A_20B) SYNTHASE [NAD(P)+]-LIKE"/>
    <property type="match status" value="1"/>
</dbReference>
<comment type="function">
    <text evidence="9">Catalyzes the synthesis of dihydrouridine, a modified base found in the D-loop of most tRNAs.</text>
</comment>
<dbReference type="Pfam" id="PF01207">
    <property type="entry name" value="Dus"/>
    <property type="match status" value="1"/>
</dbReference>
<feature type="binding site" evidence="11">
    <location>
        <begin position="18"/>
        <end position="20"/>
    </location>
    <ligand>
        <name>FMN</name>
        <dbReference type="ChEBI" id="CHEBI:58210"/>
    </ligand>
</feature>
<protein>
    <recommendedName>
        <fullName evidence="9">tRNA-dihydrouridine synthase</fullName>
        <ecNumber evidence="9">1.3.1.-</ecNumber>
    </recommendedName>
</protein>
<keyword evidence="4" id="KW-0507">mRNA processing</keyword>
<dbReference type="PIRSF" id="PIRSF006621">
    <property type="entry name" value="Dus"/>
    <property type="match status" value="1"/>
</dbReference>
<dbReference type="InterPro" id="IPR018517">
    <property type="entry name" value="tRNA_hU_synthase_CS"/>
</dbReference>
<dbReference type="Proteomes" id="UP001187531">
    <property type="component" value="Unassembled WGS sequence"/>
</dbReference>
<dbReference type="PANTHER" id="PTHR11082">
    <property type="entry name" value="TRNA-DIHYDROURIDINE SYNTHASE"/>
    <property type="match status" value="1"/>
</dbReference>
<organism evidence="13 14">
    <name type="scientific">Artemia franciscana</name>
    <name type="common">Brine shrimp</name>
    <name type="synonym">Artemia sanfranciscana</name>
    <dbReference type="NCBI Taxonomy" id="6661"/>
    <lineage>
        <taxon>Eukaryota</taxon>
        <taxon>Metazoa</taxon>
        <taxon>Ecdysozoa</taxon>
        <taxon>Arthropoda</taxon>
        <taxon>Crustacea</taxon>
        <taxon>Branchiopoda</taxon>
        <taxon>Anostraca</taxon>
        <taxon>Artemiidae</taxon>
        <taxon>Artemia</taxon>
    </lineage>
</organism>
<evidence type="ECO:0000256" key="1">
    <source>
        <dbReference type="ARBA" id="ARBA00001917"/>
    </source>
</evidence>
<keyword evidence="11" id="KW-0547">Nucleotide-binding</keyword>